<dbReference type="EMBL" id="CP001804">
    <property type="protein sequence ID" value="ACY17301.1"/>
    <property type="molecule type" value="Genomic_DNA"/>
</dbReference>
<evidence type="ECO:0000313" key="3">
    <source>
        <dbReference type="Proteomes" id="UP000001880"/>
    </source>
</evidence>
<feature type="compositionally biased region" description="Pro residues" evidence="1">
    <location>
        <begin position="96"/>
        <end position="142"/>
    </location>
</feature>
<dbReference type="HOGENOM" id="CLU_637388_0_0_7"/>
<evidence type="ECO:0000256" key="1">
    <source>
        <dbReference type="SAM" id="MobiDB-lite"/>
    </source>
</evidence>
<feature type="compositionally biased region" description="Low complexity" evidence="1">
    <location>
        <begin position="162"/>
        <end position="176"/>
    </location>
</feature>
<dbReference type="OrthoDB" id="5499097at2"/>
<evidence type="ECO:0000313" key="2">
    <source>
        <dbReference type="EMBL" id="ACY17301.1"/>
    </source>
</evidence>
<feature type="compositionally biased region" description="Pro residues" evidence="1">
    <location>
        <begin position="57"/>
        <end position="67"/>
    </location>
</feature>
<reference evidence="2 3" key="1">
    <citation type="journal article" date="2010" name="Stand. Genomic Sci.">
        <title>Complete genome sequence of Haliangium ochraceum type strain (SMP-2).</title>
        <authorList>
            <consortium name="US DOE Joint Genome Institute (JGI-PGF)"/>
            <person name="Ivanova N."/>
            <person name="Daum C."/>
            <person name="Lang E."/>
            <person name="Abt B."/>
            <person name="Kopitz M."/>
            <person name="Saunders E."/>
            <person name="Lapidus A."/>
            <person name="Lucas S."/>
            <person name="Glavina Del Rio T."/>
            <person name="Nolan M."/>
            <person name="Tice H."/>
            <person name="Copeland A."/>
            <person name="Cheng J.F."/>
            <person name="Chen F."/>
            <person name="Bruce D."/>
            <person name="Goodwin L."/>
            <person name="Pitluck S."/>
            <person name="Mavromatis K."/>
            <person name="Pati A."/>
            <person name="Mikhailova N."/>
            <person name="Chen A."/>
            <person name="Palaniappan K."/>
            <person name="Land M."/>
            <person name="Hauser L."/>
            <person name="Chang Y.J."/>
            <person name="Jeffries C.D."/>
            <person name="Detter J.C."/>
            <person name="Brettin T."/>
            <person name="Rohde M."/>
            <person name="Goker M."/>
            <person name="Bristow J."/>
            <person name="Markowitz V."/>
            <person name="Eisen J.A."/>
            <person name="Hugenholtz P."/>
            <person name="Kyrpides N.C."/>
            <person name="Klenk H.P."/>
        </authorList>
    </citation>
    <scope>NUCLEOTIDE SEQUENCE [LARGE SCALE GENOMIC DNA]</scope>
    <source>
        <strain evidence="3">DSM 14365 / CIP 107738 / JCM 11303 / AJ 13395 / SMP-2</strain>
    </source>
</reference>
<name>D0LSS9_HALO1</name>
<dbReference type="KEGG" id="hoh:Hoch_4811"/>
<feature type="region of interest" description="Disordered" evidence="1">
    <location>
        <begin position="37"/>
        <end position="176"/>
    </location>
</feature>
<feature type="compositionally biased region" description="Low complexity" evidence="1">
    <location>
        <begin position="143"/>
        <end position="153"/>
    </location>
</feature>
<protein>
    <submittedName>
        <fullName evidence="2">Uncharacterized protein</fullName>
    </submittedName>
</protein>
<accession>D0LSS9</accession>
<proteinExistence type="predicted"/>
<feature type="compositionally biased region" description="Low complexity" evidence="1">
    <location>
        <begin position="77"/>
        <end position="95"/>
    </location>
</feature>
<dbReference type="AlphaFoldDB" id="D0LSS9"/>
<sequence>MAAPRTDSPPHRATPPRALLLSLIGHGLLALGLLALPESTSAPPPPPAALSFELLAAPPPPPPPAAPAPANAKETSARAAAASPVSPASASDLPAVPAPPPPAARAQPPRPASPSPAPSAPSPAPSAPSPAPSEPSPTPSAAPTPAAAPSASADMLAMRSQATPTPAEEAHAAAAPTLSPEQIAALAPERVAALVVPDLGPRPHSLLEPRMAPPSQDSGPTADWRPSGEGTFAVDEPGFTAEIARDGRVTIADKPSFQFAPRIVGVQEAARIPGEDSEGGGGPMLITAQVAIFDLTDFVMRRAGMDPYSSAKARLLDESREHRAEMRVRANAEDTRNALALLTGHLDEIWRDGARTPEERRRAMFDLWDECAEDGADAVVEASHLVRVSIESYIRRTLPAGSAHAYSPDELRTLNAQRRSRARFAPYDDK</sequence>
<dbReference type="Proteomes" id="UP000001880">
    <property type="component" value="Chromosome"/>
</dbReference>
<dbReference type="PRINTS" id="PR01217">
    <property type="entry name" value="PRICHEXTENSN"/>
</dbReference>
<organism evidence="2 3">
    <name type="scientific">Haliangium ochraceum (strain DSM 14365 / JCM 11303 / SMP-2)</name>
    <dbReference type="NCBI Taxonomy" id="502025"/>
    <lineage>
        <taxon>Bacteria</taxon>
        <taxon>Pseudomonadati</taxon>
        <taxon>Myxococcota</taxon>
        <taxon>Polyangia</taxon>
        <taxon>Haliangiales</taxon>
        <taxon>Kofleriaceae</taxon>
        <taxon>Haliangium</taxon>
    </lineage>
</organism>
<keyword evidence="3" id="KW-1185">Reference proteome</keyword>
<gene>
    <name evidence="2" type="ordered locus">Hoch_4811</name>
</gene>
<feature type="region of interest" description="Disordered" evidence="1">
    <location>
        <begin position="204"/>
        <end position="234"/>
    </location>
</feature>
<dbReference type="RefSeq" id="WP_012829899.1">
    <property type="nucleotide sequence ID" value="NC_013440.1"/>
</dbReference>